<reference evidence="5" key="1">
    <citation type="submission" date="2021-03" db="EMBL/GenBank/DDBJ databases">
        <title>Human Oral Microbial Genomes.</title>
        <authorList>
            <person name="Johnston C.D."/>
            <person name="Chen T."/>
            <person name="Dewhirst F.E."/>
        </authorList>
    </citation>
    <scope>NUCLEOTIDE SEQUENCE</scope>
    <source>
        <strain evidence="5">F0714</strain>
    </source>
</reference>
<dbReference type="InterPro" id="IPR050922">
    <property type="entry name" value="LytR/CpsA/Psr_CW_biosynth"/>
</dbReference>
<comment type="similarity">
    <text evidence="1">Belongs to the LytR/CpsA/Psr (LCP) family.</text>
</comment>
<evidence type="ECO:0000256" key="2">
    <source>
        <dbReference type="SAM" id="MobiDB-lite"/>
    </source>
</evidence>
<feature type="compositionally biased region" description="Pro residues" evidence="2">
    <location>
        <begin position="29"/>
        <end position="66"/>
    </location>
</feature>
<dbReference type="InterPro" id="IPR004474">
    <property type="entry name" value="LytR_CpsA_psr"/>
</dbReference>
<dbReference type="Proteomes" id="UP000677180">
    <property type="component" value="Chromosome"/>
</dbReference>
<evidence type="ECO:0000259" key="4">
    <source>
        <dbReference type="Pfam" id="PF03816"/>
    </source>
</evidence>
<keyword evidence="3" id="KW-0472">Membrane</keyword>
<accession>A0AB37HS33</accession>
<dbReference type="Gene3D" id="3.40.630.190">
    <property type="entry name" value="LCP protein"/>
    <property type="match status" value="1"/>
</dbReference>
<evidence type="ECO:0000256" key="3">
    <source>
        <dbReference type="SAM" id="Phobius"/>
    </source>
</evidence>
<evidence type="ECO:0000256" key="1">
    <source>
        <dbReference type="ARBA" id="ARBA00006068"/>
    </source>
</evidence>
<feature type="transmembrane region" description="Helical" evidence="3">
    <location>
        <begin position="109"/>
        <end position="129"/>
    </location>
</feature>
<evidence type="ECO:0000313" key="5">
    <source>
        <dbReference type="EMBL" id="QUC10326.1"/>
    </source>
</evidence>
<dbReference type="PANTHER" id="PTHR33392:SF6">
    <property type="entry name" value="POLYISOPRENYL-TEICHOIC ACID--PEPTIDOGLYCAN TEICHOIC ACID TRANSFERASE TAGU"/>
    <property type="match status" value="1"/>
</dbReference>
<evidence type="ECO:0000313" key="6">
    <source>
        <dbReference type="Proteomes" id="UP000677180"/>
    </source>
</evidence>
<feature type="compositionally biased region" description="Basic and acidic residues" evidence="2">
    <location>
        <begin position="1"/>
        <end position="24"/>
    </location>
</feature>
<dbReference type="AlphaFoldDB" id="A0AB37HS33"/>
<sequence>MSDHRHDSDLDWLYRRDQEPDRTRRYPSSPQPEPSPYPPHQSSPRQEPPPYPPRQPSPRQEPPPYPREAAQDSWRQMPQQPSQGFTQSPPPSHPPKVRGPRRRHPIRRLVLVLVLAWVAFMVGTPIYAWTIGNVVQTKPGGDRPAEQPGTAVLLVGSDGREKLTEQQRGELGTGDTEGQRTDSMMLLYKPPSGKSAMISLPRDSWVNVPGHGKAKLNAAYAWGGAPLLIQTIESNTGIRIDGYLEVGFLGVVEAVDAVGGIEVCPEKAISDRDAHLELPAGCQNINGKTALGYVRMRKSDQTGDIGRMMRQREVIGKVAKKALNPLTLLNPVSYWKLNMAAAHTLGRGSETGFGEVLGGVGVFLSSATGSGYSLSVPVSDANASRDGQSVMLWDKNASQEVFNAVIGGNTEPLAKYAH</sequence>
<protein>
    <submittedName>
        <fullName evidence="5">LCP family protein</fullName>
    </submittedName>
</protein>
<feature type="compositionally biased region" description="Polar residues" evidence="2">
    <location>
        <begin position="73"/>
        <end position="87"/>
    </location>
</feature>
<dbReference type="EMBL" id="CP072385">
    <property type="protein sequence ID" value="QUC10326.1"/>
    <property type="molecule type" value="Genomic_DNA"/>
</dbReference>
<dbReference type="NCBIfam" id="TIGR00350">
    <property type="entry name" value="lytR_cpsA_psr"/>
    <property type="match status" value="1"/>
</dbReference>
<keyword evidence="3" id="KW-1133">Transmembrane helix</keyword>
<dbReference type="Pfam" id="PF03816">
    <property type="entry name" value="LytR_cpsA_psr"/>
    <property type="match status" value="1"/>
</dbReference>
<feature type="region of interest" description="Disordered" evidence="2">
    <location>
        <begin position="1"/>
        <end position="101"/>
    </location>
</feature>
<feature type="region of interest" description="Disordered" evidence="2">
    <location>
        <begin position="157"/>
        <end position="182"/>
    </location>
</feature>
<name>A0AB37HS33_9ACTN</name>
<dbReference type="PANTHER" id="PTHR33392">
    <property type="entry name" value="POLYISOPRENYL-TEICHOIC ACID--PEPTIDOGLYCAN TEICHOIC ACID TRANSFERASE TAGU"/>
    <property type="match status" value="1"/>
</dbReference>
<feature type="compositionally biased region" description="Basic and acidic residues" evidence="2">
    <location>
        <begin position="158"/>
        <end position="168"/>
    </location>
</feature>
<feature type="domain" description="Cell envelope-related transcriptional attenuator" evidence="4">
    <location>
        <begin position="180"/>
        <end position="322"/>
    </location>
</feature>
<proteinExistence type="inferred from homology"/>
<keyword evidence="3" id="KW-0812">Transmembrane</keyword>
<gene>
    <name evidence="5" type="ORF">J5A53_11060</name>
</gene>
<organism evidence="5 6">
    <name type="scientific">Arachnia propionica</name>
    <dbReference type="NCBI Taxonomy" id="1750"/>
    <lineage>
        <taxon>Bacteria</taxon>
        <taxon>Bacillati</taxon>
        <taxon>Actinomycetota</taxon>
        <taxon>Actinomycetes</taxon>
        <taxon>Propionibacteriales</taxon>
        <taxon>Propionibacteriaceae</taxon>
        <taxon>Arachnia</taxon>
    </lineage>
</organism>